<proteinExistence type="predicted"/>
<evidence type="ECO:0000313" key="1">
    <source>
        <dbReference type="EMBL" id="EYB87871.1"/>
    </source>
</evidence>
<protein>
    <submittedName>
        <fullName evidence="1">Uncharacterized protein</fullName>
    </submittedName>
</protein>
<gene>
    <name evidence="1" type="primary">Acey_s0256.g377</name>
    <name evidence="1" type="ORF">Y032_0256g377</name>
</gene>
<keyword evidence="2" id="KW-1185">Reference proteome</keyword>
<evidence type="ECO:0000313" key="2">
    <source>
        <dbReference type="Proteomes" id="UP000024635"/>
    </source>
</evidence>
<accession>A0A016SBV5</accession>
<dbReference type="AlphaFoldDB" id="A0A016SBV5"/>
<reference evidence="2" key="1">
    <citation type="journal article" date="2015" name="Nat. Genet.">
        <title>The genome and transcriptome of the zoonotic hookworm Ancylostoma ceylanicum identify infection-specific gene families.</title>
        <authorList>
            <person name="Schwarz E.M."/>
            <person name="Hu Y."/>
            <person name="Antoshechkin I."/>
            <person name="Miller M.M."/>
            <person name="Sternberg P.W."/>
            <person name="Aroian R.V."/>
        </authorList>
    </citation>
    <scope>NUCLEOTIDE SEQUENCE</scope>
    <source>
        <strain evidence="2">HY135</strain>
    </source>
</reference>
<organism evidence="1 2">
    <name type="scientific">Ancylostoma ceylanicum</name>
    <dbReference type="NCBI Taxonomy" id="53326"/>
    <lineage>
        <taxon>Eukaryota</taxon>
        <taxon>Metazoa</taxon>
        <taxon>Ecdysozoa</taxon>
        <taxon>Nematoda</taxon>
        <taxon>Chromadorea</taxon>
        <taxon>Rhabditida</taxon>
        <taxon>Rhabditina</taxon>
        <taxon>Rhabditomorpha</taxon>
        <taxon>Strongyloidea</taxon>
        <taxon>Ancylostomatidae</taxon>
        <taxon>Ancylostomatinae</taxon>
        <taxon>Ancylostoma</taxon>
    </lineage>
</organism>
<dbReference type="EMBL" id="JARK01001592">
    <property type="protein sequence ID" value="EYB87871.1"/>
    <property type="molecule type" value="Genomic_DNA"/>
</dbReference>
<sequence>MITLARVKEGGGGISFGYEGEELNTAKARNAECRKALHKWFPALGGWSAATISLPTTGRRYILPAAMPINRKEA</sequence>
<name>A0A016SBV5_9BILA</name>
<dbReference type="Proteomes" id="UP000024635">
    <property type="component" value="Unassembled WGS sequence"/>
</dbReference>
<comment type="caution">
    <text evidence="1">The sequence shown here is derived from an EMBL/GenBank/DDBJ whole genome shotgun (WGS) entry which is preliminary data.</text>
</comment>